<evidence type="ECO:0000256" key="2">
    <source>
        <dbReference type="ARBA" id="ARBA00005695"/>
    </source>
</evidence>
<dbReference type="InterPro" id="IPR023765">
    <property type="entry name" value="SBP_5_CS"/>
</dbReference>
<evidence type="ECO:0000313" key="6">
    <source>
        <dbReference type="EMBL" id="MDO9711453.1"/>
    </source>
</evidence>
<feature type="chain" id="PRO_5046670061" evidence="4">
    <location>
        <begin position="28"/>
        <end position="528"/>
    </location>
</feature>
<comment type="subcellular location">
    <subcellularLocation>
        <location evidence="1">Periplasm</location>
    </subcellularLocation>
</comment>
<dbReference type="PANTHER" id="PTHR30290">
    <property type="entry name" value="PERIPLASMIC BINDING COMPONENT OF ABC TRANSPORTER"/>
    <property type="match status" value="1"/>
</dbReference>
<dbReference type="CDD" id="cd08517">
    <property type="entry name" value="PBP2_NikA_DppA_OppA_like_13"/>
    <property type="match status" value="1"/>
</dbReference>
<evidence type="ECO:0000256" key="1">
    <source>
        <dbReference type="ARBA" id="ARBA00004418"/>
    </source>
</evidence>
<dbReference type="Gene3D" id="3.40.190.10">
    <property type="entry name" value="Periplasmic binding protein-like II"/>
    <property type="match status" value="1"/>
</dbReference>
<dbReference type="EMBL" id="JAUTWS010000029">
    <property type="protein sequence ID" value="MDO9711453.1"/>
    <property type="molecule type" value="Genomic_DNA"/>
</dbReference>
<dbReference type="Gene3D" id="3.10.105.10">
    <property type="entry name" value="Dipeptide-binding Protein, Domain 3"/>
    <property type="match status" value="1"/>
</dbReference>
<evidence type="ECO:0000256" key="4">
    <source>
        <dbReference type="SAM" id="SignalP"/>
    </source>
</evidence>
<sequence>MRRRAWLGHGAALAALPWLTAPAVVLAQAAVRGGTLVVNLEPEPSSFLFNAATATILFGSVNDGLVTYDAEFRPVPSLAESWSQSPDGLSITFHLRRGVKWHDGHDFTSADVAYSVLEVVKKVNPRAGAAYSAVVAVDTPDPHTAIFRLSEPSPVIWSILSSAETTILPRHLYEGTNPLINPWNQKFIGTGAFVFREWARGQHILVERNRNYWQGDVVPLDRVRFRVIPDPGARLAALEAGEVHYTPLSVVPPSDVARLRGVPGLTVETRGYGTFVPVFFFDFNLRRPVFQDHRVRAAFAHAIDRQGLADTVWYGLAKPATGPIPSAQAQFHTAETPQYPFDPGRAEALLDAAGLRRGPDGVRLRINHFAMPYGDVLRRAAEYLRESLKRVGVDLQLVNLDVAPFLRRIYADRDFDTYSSYYSASADPQIGVTRRFATAAIQPGVAWSNGTGYSNPEADRIIDASRTEIDPERRRHLLIRLQDLAQRDLPSINLLELQHFSVLSRRVQGLSTAVDGYAKSLSSVWLAR</sequence>
<dbReference type="InterPro" id="IPR000914">
    <property type="entry name" value="SBP_5_dom"/>
</dbReference>
<evidence type="ECO:0000313" key="7">
    <source>
        <dbReference type="Proteomes" id="UP001243009"/>
    </source>
</evidence>
<feature type="domain" description="Solute-binding protein family 5" evidence="5">
    <location>
        <begin position="74"/>
        <end position="434"/>
    </location>
</feature>
<comment type="caution">
    <text evidence="6">The sequence shown here is derived from an EMBL/GenBank/DDBJ whole genome shotgun (WGS) entry which is preliminary data.</text>
</comment>
<dbReference type="PROSITE" id="PS01040">
    <property type="entry name" value="SBP_BACTERIAL_5"/>
    <property type="match status" value="1"/>
</dbReference>
<dbReference type="Proteomes" id="UP001243009">
    <property type="component" value="Unassembled WGS sequence"/>
</dbReference>
<keyword evidence="3 4" id="KW-0732">Signal</keyword>
<organism evidence="6 7">
    <name type="scientific">Paracraurococcus lichenis</name>
    <dbReference type="NCBI Taxonomy" id="3064888"/>
    <lineage>
        <taxon>Bacteria</taxon>
        <taxon>Pseudomonadati</taxon>
        <taxon>Pseudomonadota</taxon>
        <taxon>Alphaproteobacteria</taxon>
        <taxon>Acetobacterales</taxon>
        <taxon>Roseomonadaceae</taxon>
        <taxon>Paracraurococcus</taxon>
    </lineage>
</organism>
<reference evidence="6 7" key="1">
    <citation type="submission" date="2023-08" db="EMBL/GenBank/DDBJ databases">
        <title>The draft genome sequence of Paracraurococcus sp. LOR1-02.</title>
        <authorList>
            <person name="Kingkaew E."/>
            <person name="Tanasupawat S."/>
        </authorList>
    </citation>
    <scope>NUCLEOTIDE SEQUENCE [LARGE SCALE GENOMIC DNA]</scope>
    <source>
        <strain evidence="6 7">LOR1-02</strain>
    </source>
</reference>
<dbReference type="InterPro" id="IPR039424">
    <property type="entry name" value="SBP_5"/>
</dbReference>
<dbReference type="PIRSF" id="PIRSF002741">
    <property type="entry name" value="MppA"/>
    <property type="match status" value="1"/>
</dbReference>
<keyword evidence="7" id="KW-1185">Reference proteome</keyword>
<evidence type="ECO:0000259" key="5">
    <source>
        <dbReference type="Pfam" id="PF00496"/>
    </source>
</evidence>
<dbReference type="RefSeq" id="WP_305106312.1">
    <property type="nucleotide sequence ID" value="NZ_JAUTWS010000029.1"/>
</dbReference>
<gene>
    <name evidence="6" type="ORF">Q7A36_24110</name>
</gene>
<proteinExistence type="inferred from homology"/>
<evidence type="ECO:0000256" key="3">
    <source>
        <dbReference type="ARBA" id="ARBA00022729"/>
    </source>
</evidence>
<comment type="similarity">
    <text evidence="2">Belongs to the bacterial solute-binding protein 5 family.</text>
</comment>
<protein>
    <submittedName>
        <fullName evidence="6">ABC transporter substrate-binding protein</fullName>
    </submittedName>
</protein>
<dbReference type="Pfam" id="PF00496">
    <property type="entry name" value="SBP_bac_5"/>
    <property type="match status" value="1"/>
</dbReference>
<dbReference type="PANTHER" id="PTHR30290:SF38">
    <property type="entry name" value="D,D-DIPEPTIDE-BINDING PERIPLASMIC PROTEIN DDPA-RELATED"/>
    <property type="match status" value="1"/>
</dbReference>
<accession>A0ABT9E5M4</accession>
<feature type="signal peptide" evidence="4">
    <location>
        <begin position="1"/>
        <end position="27"/>
    </location>
</feature>
<dbReference type="SUPFAM" id="SSF53850">
    <property type="entry name" value="Periplasmic binding protein-like II"/>
    <property type="match status" value="1"/>
</dbReference>
<name>A0ABT9E5M4_9PROT</name>
<dbReference type="InterPro" id="IPR030678">
    <property type="entry name" value="Peptide/Ni-bd"/>
</dbReference>